<keyword evidence="1" id="KW-1003">Cell membrane</keyword>
<dbReference type="GO" id="GO:0005886">
    <property type="term" value="C:plasma membrane"/>
    <property type="evidence" value="ECO:0007669"/>
    <property type="project" value="UniProtKB-SubCell"/>
</dbReference>
<protein>
    <recommendedName>
        <fullName evidence="1">Putative membrane protein insertion efficiency factor</fullName>
    </recommendedName>
</protein>
<organism evidence="2 3">
    <name type="scientific">Candidatus Magasanikbacteria bacterium CG1_02_32_51</name>
    <dbReference type="NCBI Taxonomy" id="1805238"/>
    <lineage>
        <taxon>Bacteria</taxon>
        <taxon>Candidatus Magasanikiibacteriota</taxon>
    </lineage>
</organism>
<dbReference type="EMBL" id="MNVC01000006">
    <property type="protein sequence ID" value="OIO20369.1"/>
    <property type="molecule type" value="Genomic_DNA"/>
</dbReference>
<dbReference type="SMART" id="SM01234">
    <property type="entry name" value="Haemolytic"/>
    <property type="match status" value="1"/>
</dbReference>
<gene>
    <name evidence="2" type="ORF">AUJ23_00475</name>
</gene>
<keyword evidence="1" id="KW-0472">Membrane</keyword>
<comment type="function">
    <text evidence="1">Could be involved in insertion of integral membrane proteins into the membrane.</text>
</comment>
<dbReference type="InterPro" id="IPR002696">
    <property type="entry name" value="Membr_insert_effic_factor_YidD"/>
</dbReference>
<reference evidence="2 3" key="1">
    <citation type="journal article" date="2016" name="Environ. Microbiol.">
        <title>Genomic resolution of a cold subsurface aquifer community provides metabolic insights for novel microbes adapted to high CO concentrations.</title>
        <authorList>
            <person name="Probst A.J."/>
            <person name="Castelle C.J."/>
            <person name="Singh A."/>
            <person name="Brown C.T."/>
            <person name="Anantharaman K."/>
            <person name="Sharon I."/>
            <person name="Hug L.A."/>
            <person name="Burstein D."/>
            <person name="Emerson J.B."/>
            <person name="Thomas B.C."/>
            <person name="Banfield J.F."/>
        </authorList>
    </citation>
    <scope>NUCLEOTIDE SEQUENCE [LARGE SCALE GENOMIC DNA]</scope>
    <source>
        <strain evidence="2">CG1_02_32_51</strain>
    </source>
</reference>
<dbReference type="Proteomes" id="UP000181941">
    <property type="component" value="Unassembled WGS sequence"/>
</dbReference>
<proteinExistence type="inferred from homology"/>
<dbReference type="PANTHER" id="PTHR33383:SF1">
    <property type="entry name" value="MEMBRANE PROTEIN INSERTION EFFICIENCY FACTOR-RELATED"/>
    <property type="match status" value="1"/>
</dbReference>
<dbReference type="AlphaFoldDB" id="A0A1J4UAR5"/>
<name>A0A1J4UAR5_9BACT</name>
<sequence>MKLFFKKILYLSRVPILFLIKFYQKTLSPDHGWFKSCFPQGYCRFYPSCSKYGHDIIEKKGLIKGIPQALWRIIRCNPWSKGGVDLPK</sequence>
<evidence type="ECO:0000313" key="2">
    <source>
        <dbReference type="EMBL" id="OIO20369.1"/>
    </source>
</evidence>
<accession>A0A1J4UAR5</accession>
<evidence type="ECO:0000256" key="1">
    <source>
        <dbReference type="HAMAP-Rule" id="MF_00386"/>
    </source>
</evidence>
<dbReference type="PANTHER" id="PTHR33383">
    <property type="entry name" value="MEMBRANE PROTEIN INSERTION EFFICIENCY FACTOR-RELATED"/>
    <property type="match status" value="1"/>
</dbReference>
<dbReference type="STRING" id="1805238.AUJ23_00475"/>
<dbReference type="Pfam" id="PF01809">
    <property type="entry name" value="YidD"/>
    <property type="match status" value="1"/>
</dbReference>
<dbReference type="HAMAP" id="MF_00386">
    <property type="entry name" value="UPF0161_YidD"/>
    <property type="match status" value="1"/>
</dbReference>
<comment type="caution">
    <text evidence="2">The sequence shown here is derived from an EMBL/GenBank/DDBJ whole genome shotgun (WGS) entry which is preliminary data.</text>
</comment>
<comment type="subcellular location">
    <subcellularLocation>
        <location evidence="1">Cell membrane</location>
        <topology evidence="1">Peripheral membrane protein</topology>
        <orientation evidence="1">Cytoplasmic side</orientation>
    </subcellularLocation>
</comment>
<evidence type="ECO:0000313" key="3">
    <source>
        <dbReference type="Proteomes" id="UP000181941"/>
    </source>
</evidence>
<comment type="similarity">
    <text evidence="1">Belongs to the UPF0161 family.</text>
</comment>
<dbReference type="NCBIfam" id="TIGR00278">
    <property type="entry name" value="membrane protein insertion efficiency factor YidD"/>
    <property type="match status" value="1"/>
</dbReference>